<reference evidence="2 3" key="1">
    <citation type="submission" date="2021-09" db="EMBL/GenBank/DDBJ databases">
        <title>Genomic insights and catalytic innovation underlie evolution of tropane alkaloids biosynthesis.</title>
        <authorList>
            <person name="Wang Y.-J."/>
            <person name="Tian T."/>
            <person name="Huang J.-P."/>
            <person name="Huang S.-X."/>
        </authorList>
    </citation>
    <scope>NUCLEOTIDE SEQUENCE [LARGE SCALE GENOMIC DNA]</scope>
    <source>
        <strain evidence="2">KIB-2018</strain>
        <tissue evidence="2">Leaf</tissue>
    </source>
</reference>
<evidence type="ECO:0000256" key="1">
    <source>
        <dbReference type="SAM" id="MobiDB-lite"/>
    </source>
</evidence>
<proteinExistence type="predicted"/>
<evidence type="ECO:0000313" key="2">
    <source>
        <dbReference type="EMBL" id="KAJ8773865.1"/>
    </source>
</evidence>
<protein>
    <submittedName>
        <fullName evidence="2">Uncharacterized protein</fullName>
    </submittedName>
</protein>
<gene>
    <name evidence="2" type="ORF">K2173_008328</name>
</gene>
<dbReference type="EMBL" id="JAIWQS010000001">
    <property type="protein sequence ID" value="KAJ8773865.1"/>
    <property type="molecule type" value="Genomic_DNA"/>
</dbReference>
<organism evidence="2 3">
    <name type="scientific">Erythroxylum novogranatense</name>
    <dbReference type="NCBI Taxonomy" id="1862640"/>
    <lineage>
        <taxon>Eukaryota</taxon>
        <taxon>Viridiplantae</taxon>
        <taxon>Streptophyta</taxon>
        <taxon>Embryophyta</taxon>
        <taxon>Tracheophyta</taxon>
        <taxon>Spermatophyta</taxon>
        <taxon>Magnoliopsida</taxon>
        <taxon>eudicotyledons</taxon>
        <taxon>Gunneridae</taxon>
        <taxon>Pentapetalae</taxon>
        <taxon>rosids</taxon>
        <taxon>fabids</taxon>
        <taxon>Malpighiales</taxon>
        <taxon>Erythroxylaceae</taxon>
        <taxon>Erythroxylum</taxon>
    </lineage>
</organism>
<sequence>MVQGDPRPLECPSIEVQREAQGWVSPRRPSSHPPFGFGPGRSIPGPPGAGDHTPYRCGGNVNHYIICLCGGLKLKVLGSVRRPGWGPIILRGFSLGQMRRASPRAFGPFLGLRGRPRRAKLEAVWAVGIMAHKLAQSRGQLEDIAFLRLNQLIIDPSRGRLRAHGRRTPRDNSAIRHQGRSRSGVITFSRLTPFGLRSLLGEGLHRCPEIRQKQSKHKQRAVGKRNITLAYDRCQKQNQKHHLISHYIQNVFSFVAKLVSQRASRKQLTNGGDVGW</sequence>
<dbReference type="AlphaFoldDB" id="A0AAV8U7E8"/>
<feature type="region of interest" description="Disordered" evidence="1">
    <location>
        <begin position="19"/>
        <end position="49"/>
    </location>
</feature>
<comment type="caution">
    <text evidence="2">The sequence shown here is derived from an EMBL/GenBank/DDBJ whole genome shotgun (WGS) entry which is preliminary data.</text>
</comment>
<dbReference type="Proteomes" id="UP001159364">
    <property type="component" value="Linkage Group LG01"/>
</dbReference>
<accession>A0AAV8U7E8</accession>
<keyword evidence="3" id="KW-1185">Reference proteome</keyword>
<name>A0AAV8U7E8_9ROSI</name>
<evidence type="ECO:0000313" key="3">
    <source>
        <dbReference type="Proteomes" id="UP001159364"/>
    </source>
</evidence>